<dbReference type="InterPro" id="IPR003439">
    <property type="entry name" value="ABC_transporter-like_ATP-bd"/>
</dbReference>
<dbReference type="Proteomes" id="UP001222932">
    <property type="component" value="Unassembled WGS sequence"/>
</dbReference>
<evidence type="ECO:0000313" key="5">
    <source>
        <dbReference type="Proteomes" id="UP001222932"/>
    </source>
</evidence>
<evidence type="ECO:0000259" key="3">
    <source>
        <dbReference type="PROSITE" id="PS50893"/>
    </source>
</evidence>
<accession>A0AAD3TUF5</accession>
<dbReference type="EMBL" id="BTCM01000003">
    <property type="protein sequence ID" value="GMK56716.1"/>
    <property type="molecule type" value="Genomic_DNA"/>
</dbReference>
<dbReference type="InterPro" id="IPR017871">
    <property type="entry name" value="ABC_transporter-like_CS"/>
</dbReference>
<protein>
    <recommendedName>
        <fullName evidence="3">ABC transporter domain-containing protein</fullName>
    </recommendedName>
</protein>
<dbReference type="InterPro" id="IPR003593">
    <property type="entry name" value="AAA+_ATPase"/>
</dbReference>
<gene>
    <name evidence="4" type="ORF">CspeluHIS016_0305560</name>
</gene>
<dbReference type="AlphaFoldDB" id="A0AAD3TUF5"/>
<dbReference type="PANTHER" id="PTHR43119">
    <property type="entry name" value="ABC TRANSPORT PROTEIN ATP-BINDING COMPONENT-RELATED"/>
    <property type="match status" value="1"/>
</dbReference>
<reference evidence="4" key="1">
    <citation type="journal article" date="2023" name="BMC Genomics">
        <title>Chromosome-level genome assemblies of Cutaneotrichosporon spp. (Trichosporonales, Basidiomycota) reveal imbalanced evolution between nucleotide sequences and chromosome synteny.</title>
        <authorList>
            <person name="Kobayashi Y."/>
            <person name="Kayamori A."/>
            <person name="Aoki K."/>
            <person name="Shiwa Y."/>
            <person name="Matsutani M."/>
            <person name="Fujita N."/>
            <person name="Sugita T."/>
            <person name="Iwasaki W."/>
            <person name="Tanaka N."/>
            <person name="Takashima M."/>
        </authorList>
    </citation>
    <scope>NUCLEOTIDE SEQUENCE</scope>
    <source>
        <strain evidence="4">HIS016</strain>
    </source>
</reference>
<organism evidence="4 5">
    <name type="scientific">Cutaneotrichosporon spelunceum</name>
    <dbReference type="NCBI Taxonomy" id="1672016"/>
    <lineage>
        <taxon>Eukaryota</taxon>
        <taxon>Fungi</taxon>
        <taxon>Dikarya</taxon>
        <taxon>Basidiomycota</taxon>
        <taxon>Agaricomycotina</taxon>
        <taxon>Tremellomycetes</taxon>
        <taxon>Trichosporonales</taxon>
        <taxon>Trichosporonaceae</taxon>
        <taxon>Cutaneotrichosporon</taxon>
    </lineage>
</organism>
<keyword evidence="2" id="KW-0067">ATP-binding</keyword>
<dbReference type="PANTHER" id="PTHR43119:SF1">
    <property type="entry name" value="ABC TRANSPORTER DOMAIN-CONTAINING PROTEIN"/>
    <property type="match status" value="1"/>
</dbReference>
<dbReference type="Gene3D" id="3.40.50.300">
    <property type="entry name" value="P-loop containing nucleotide triphosphate hydrolases"/>
    <property type="match status" value="1"/>
</dbReference>
<dbReference type="GO" id="GO:0005524">
    <property type="term" value="F:ATP binding"/>
    <property type="evidence" value="ECO:0007669"/>
    <property type="project" value="UniProtKB-KW"/>
</dbReference>
<dbReference type="PROSITE" id="PS00211">
    <property type="entry name" value="ABC_TRANSPORTER_1"/>
    <property type="match status" value="1"/>
</dbReference>
<evidence type="ECO:0000256" key="1">
    <source>
        <dbReference type="ARBA" id="ARBA00022741"/>
    </source>
</evidence>
<keyword evidence="5" id="KW-1185">Reference proteome</keyword>
<sequence>MAPLLEVCNLTLRRDDGSGSAILNNLSLEVTEGEVVIVQGESGCGKTTLLQCIAELNIYQHGEVLFRGQPAKAYGIPNYRTHVQYVPQRPSLLPGTPLQFLDKVKQFSARRARCEEIKTSKRGSTDPVTIAQEWGIHRILWDRDWSTLSGGESQRIALAIALGLQGADILLLDEPTSALDPESTAAVEKTLVSMLPEAPISAPKGNNTPRRGTGPRALVWITHDPEQAQRVGTRTLNLSHR</sequence>
<name>A0AAD3TUF5_9TREE</name>
<dbReference type="PROSITE" id="PS50893">
    <property type="entry name" value="ABC_TRANSPORTER_2"/>
    <property type="match status" value="1"/>
</dbReference>
<reference evidence="4" key="2">
    <citation type="submission" date="2023-06" db="EMBL/GenBank/DDBJ databases">
        <authorList>
            <person name="Kobayashi Y."/>
            <person name="Kayamori A."/>
            <person name="Aoki K."/>
            <person name="Shiwa Y."/>
            <person name="Fujita N."/>
            <person name="Sugita T."/>
            <person name="Iwasaki W."/>
            <person name="Tanaka N."/>
            <person name="Takashima M."/>
        </authorList>
    </citation>
    <scope>NUCLEOTIDE SEQUENCE</scope>
    <source>
        <strain evidence="4">HIS016</strain>
    </source>
</reference>
<evidence type="ECO:0000313" key="4">
    <source>
        <dbReference type="EMBL" id="GMK56716.1"/>
    </source>
</evidence>
<dbReference type="GO" id="GO:0016887">
    <property type="term" value="F:ATP hydrolysis activity"/>
    <property type="evidence" value="ECO:0007669"/>
    <property type="project" value="InterPro"/>
</dbReference>
<dbReference type="InterPro" id="IPR027417">
    <property type="entry name" value="P-loop_NTPase"/>
</dbReference>
<keyword evidence="1" id="KW-0547">Nucleotide-binding</keyword>
<dbReference type="Pfam" id="PF00005">
    <property type="entry name" value="ABC_tran"/>
    <property type="match status" value="1"/>
</dbReference>
<comment type="caution">
    <text evidence="4">The sequence shown here is derived from an EMBL/GenBank/DDBJ whole genome shotgun (WGS) entry which is preliminary data.</text>
</comment>
<evidence type="ECO:0000256" key="2">
    <source>
        <dbReference type="ARBA" id="ARBA00022840"/>
    </source>
</evidence>
<proteinExistence type="predicted"/>
<dbReference type="SUPFAM" id="SSF52540">
    <property type="entry name" value="P-loop containing nucleoside triphosphate hydrolases"/>
    <property type="match status" value="1"/>
</dbReference>
<dbReference type="SMART" id="SM00382">
    <property type="entry name" value="AAA"/>
    <property type="match status" value="1"/>
</dbReference>
<feature type="domain" description="ABC transporter" evidence="3">
    <location>
        <begin position="5"/>
        <end position="238"/>
    </location>
</feature>